<evidence type="ECO:0000313" key="2">
    <source>
        <dbReference type="EMBL" id="CAD9118954.1"/>
    </source>
</evidence>
<keyword evidence="1" id="KW-0732">Signal</keyword>
<feature type="signal peptide" evidence="1">
    <location>
        <begin position="1"/>
        <end position="21"/>
    </location>
</feature>
<organism evidence="2">
    <name type="scientific">Neobodo designis</name>
    <name type="common">Flagellated protozoan</name>
    <name type="synonym">Bodo designis</name>
    <dbReference type="NCBI Taxonomy" id="312471"/>
    <lineage>
        <taxon>Eukaryota</taxon>
        <taxon>Discoba</taxon>
        <taxon>Euglenozoa</taxon>
        <taxon>Kinetoplastea</taxon>
        <taxon>Metakinetoplastina</taxon>
        <taxon>Neobodonida</taxon>
        <taxon>Neobodo</taxon>
    </lineage>
</organism>
<dbReference type="AlphaFoldDB" id="A0A7S1Q3V9"/>
<reference evidence="2" key="1">
    <citation type="submission" date="2021-01" db="EMBL/GenBank/DDBJ databases">
        <authorList>
            <person name="Corre E."/>
            <person name="Pelletier E."/>
            <person name="Niang G."/>
            <person name="Scheremetjew M."/>
            <person name="Finn R."/>
            <person name="Kale V."/>
            <person name="Holt S."/>
            <person name="Cochrane G."/>
            <person name="Meng A."/>
            <person name="Brown T."/>
            <person name="Cohen L."/>
        </authorList>
    </citation>
    <scope>NUCLEOTIDE SEQUENCE</scope>
    <source>
        <strain evidence="2">CCAP 1951/1</strain>
    </source>
</reference>
<sequence>MASVKTITAVVVAVVAGSVFATVATTSGLGGDGIVAIRNGALTVGIDTAYGGAIALLVDNNNPLSNLINTHDMGRLVQQSYYSGPDPYRGGTFNNDPWPWNPISAGDRFGHRSTVLDIRNTSDWLYVKARPLQWALDNVACNCTFETNLTVDANGVFVRNRLRNHRYDKTVYPARDQELPAVYTVGTLPHLWTYSGDAPWTGGAVTEVSYPVPGPPWQRFHASEGWSAFTDAHPQKYGVGVLHAGVDTFLGGFAGQRGEGGPLSPNTGYQAPVAKAVLGPDAEYVFCFHLAIGYLDTIRGYFAERRTVPCRFD</sequence>
<protein>
    <recommendedName>
        <fullName evidence="3">Phospholipase B-like</fullName>
    </recommendedName>
</protein>
<dbReference type="EMBL" id="HBGF01024571">
    <property type="protein sequence ID" value="CAD9118954.1"/>
    <property type="molecule type" value="Transcribed_RNA"/>
</dbReference>
<evidence type="ECO:0000256" key="1">
    <source>
        <dbReference type="SAM" id="SignalP"/>
    </source>
</evidence>
<feature type="chain" id="PRO_5030957153" description="Phospholipase B-like" evidence="1">
    <location>
        <begin position="22"/>
        <end position="313"/>
    </location>
</feature>
<name>A0A7S1Q3V9_NEODS</name>
<gene>
    <name evidence="2" type="ORF">NDES1114_LOCUS16296</name>
</gene>
<proteinExistence type="predicted"/>
<evidence type="ECO:0008006" key="3">
    <source>
        <dbReference type="Google" id="ProtNLM"/>
    </source>
</evidence>
<accession>A0A7S1Q3V9</accession>